<keyword evidence="1" id="KW-1185">Reference proteome</keyword>
<proteinExistence type="predicted"/>
<dbReference type="Proteomes" id="UP000887565">
    <property type="component" value="Unplaced"/>
</dbReference>
<dbReference type="AlphaFoldDB" id="A0A915HU06"/>
<reference evidence="2" key="1">
    <citation type="submission" date="2022-11" db="UniProtKB">
        <authorList>
            <consortium name="WormBaseParasite"/>
        </authorList>
    </citation>
    <scope>IDENTIFICATION</scope>
</reference>
<dbReference type="WBParaSite" id="nRc.2.0.1.t05378-RA">
    <property type="protein sequence ID" value="nRc.2.0.1.t05378-RA"/>
    <property type="gene ID" value="nRc.2.0.1.g05378"/>
</dbReference>
<evidence type="ECO:0000313" key="2">
    <source>
        <dbReference type="WBParaSite" id="nRc.2.0.1.t05378-RA"/>
    </source>
</evidence>
<evidence type="ECO:0000313" key="1">
    <source>
        <dbReference type="Proteomes" id="UP000887565"/>
    </source>
</evidence>
<organism evidence="1 2">
    <name type="scientific">Romanomermis culicivorax</name>
    <name type="common">Nematode worm</name>
    <dbReference type="NCBI Taxonomy" id="13658"/>
    <lineage>
        <taxon>Eukaryota</taxon>
        <taxon>Metazoa</taxon>
        <taxon>Ecdysozoa</taxon>
        <taxon>Nematoda</taxon>
        <taxon>Enoplea</taxon>
        <taxon>Dorylaimia</taxon>
        <taxon>Mermithida</taxon>
        <taxon>Mermithoidea</taxon>
        <taxon>Mermithidae</taxon>
        <taxon>Romanomermis</taxon>
    </lineage>
</organism>
<accession>A0A915HU06</accession>
<name>A0A915HU06_ROMCU</name>
<protein>
    <submittedName>
        <fullName evidence="2">Uncharacterized protein</fullName>
    </submittedName>
</protein>
<sequence>MVQEELYIKYSKNDLPQLLVILEHWIHRWVEEFIFLANVNESTWSDVHPKSFNFISGSKLIEENKNNGNYYNNVLIPIRLKDHAGLTVLLDS</sequence>